<dbReference type="RefSeq" id="WP_191748091.1">
    <property type="nucleotide sequence ID" value="NZ_JACSQC010000006.1"/>
</dbReference>
<sequence length="86" mass="8853">MLAPGTLEAALQTESGGARSCPDTLAAVDLPAAGAAVSSQAYGRNAQVVFENDTVFLTLADGMWKVMAAGCTERGDRPYSCLIEGD</sequence>
<dbReference type="Proteomes" id="UP000652763">
    <property type="component" value="Unassembled WGS sequence"/>
</dbReference>
<gene>
    <name evidence="1" type="ORF">H9638_13300</name>
</gene>
<comment type="caution">
    <text evidence="1">The sequence shown here is derived from an EMBL/GenBank/DDBJ whole genome shotgun (WGS) entry which is preliminary data.</text>
</comment>
<proteinExistence type="predicted"/>
<dbReference type="EMBL" id="JACSQC010000006">
    <property type="protein sequence ID" value="MBD8044784.1"/>
    <property type="molecule type" value="Genomic_DNA"/>
</dbReference>
<evidence type="ECO:0000313" key="1">
    <source>
        <dbReference type="EMBL" id="MBD8044784.1"/>
    </source>
</evidence>
<evidence type="ECO:0000313" key="2">
    <source>
        <dbReference type="Proteomes" id="UP000652763"/>
    </source>
</evidence>
<protein>
    <submittedName>
        <fullName evidence="1">Uncharacterized protein</fullName>
    </submittedName>
</protein>
<name>A0ABR8YLK4_9MICC</name>
<reference evidence="1 2" key="1">
    <citation type="submission" date="2020-08" db="EMBL/GenBank/DDBJ databases">
        <title>A Genomic Blueprint of the Chicken Gut Microbiome.</title>
        <authorList>
            <person name="Gilroy R."/>
            <person name="Ravi A."/>
            <person name="Getino M."/>
            <person name="Pursley I."/>
            <person name="Horton D.L."/>
            <person name="Alikhan N.-F."/>
            <person name="Baker D."/>
            <person name="Gharbi K."/>
            <person name="Hall N."/>
            <person name="Watson M."/>
            <person name="Adriaenssens E.M."/>
            <person name="Foster-Nyarko E."/>
            <person name="Jarju S."/>
            <person name="Secka A."/>
            <person name="Antonio M."/>
            <person name="Oren A."/>
            <person name="Chaudhuri R."/>
            <person name="La Ragione R.M."/>
            <person name="Hildebrand F."/>
            <person name="Pallen M.J."/>
        </authorList>
    </citation>
    <scope>NUCLEOTIDE SEQUENCE [LARGE SCALE GENOMIC DNA]</scope>
    <source>
        <strain evidence="1 2">Sa2BUA2</strain>
    </source>
</reference>
<accession>A0ABR8YLK4</accession>
<keyword evidence="2" id="KW-1185">Reference proteome</keyword>
<organism evidence="1 2">
    <name type="scientific">Arthrobacter pullicola</name>
    <dbReference type="NCBI Taxonomy" id="2762224"/>
    <lineage>
        <taxon>Bacteria</taxon>
        <taxon>Bacillati</taxon>
        <taxon>Actinomycetota</taxon>
        <taxon>Actinomycetes</taxon>
        <taxon>Micrococcales</taxon>
        <taxon>Micrococcaceae</taxon>
        <taxon>Arthrobacter</taxon>
    </lineage>
</organism>